<evidence type="ECO:0000313" key="4">
    <source>
        <dbReference type="Proteomes" id="UP000234789"/>
    </source>
</evidence>
<organism evidence="3 4">
    <name type="scientific">Paenibacillus pasadenensis</name>
    <dbReference type="NCBI Taxonomy" id="217090"/>
    <lineage>
        <taxon>Bacteria</taxon>
        <taxon>Bacillati</taxon>
        <taxon>Bacillota</taxon>
        <taxon>Bacilli</taxon>
        <taxon>Bacillales</taxon>
        <taxon>Paenibacillaceae</taxon>
        <taxon>Paenibacillus</taxon>
    </lineage>
</organism>
<reference evidence="3 4" key="1">
    <citation type="submission" date="2017-05" db="EMBL/GenBank/DDBJ databases">
        <title>Functional genome analysis of Paenibacillus pasadenensis strain R16: insights on endophytic life style and antifungal activity.</title>
        <authorList>
            <person name="Passera A."/>
            <person name="Marcolungo L."/>
            <person name="Casati P."/>
            <person name="Brasca M."/>
            <person name="Quaglino F."/>
            <person name="Delledonne M."/>
        </authorList>
    </citation>
    <scope>NUCLEOTIDE SEQUENCE [LARGE SCALE GENOMIC DNA]</scope>
    <source>
        <strain evidence="3 4">R16</strain>
    </source>
</reference>
<sequence>METSVSVRSPLSRPAGVRPPLEASSRRSPGAAVRVPAVPIGPAVAIVAVVPSGLAFASSGGKVFWR</sequence>
<keyword evidence="2" id="KW-1133">Transmembrane helix</keyword>
<evidence type="ECO:0000256" key="2">
    <source>
        <dbReference type="SAM" id="Phobius"/>
    </source>
</evidence>
<dbReference type="AlphaFoldDB" id="A0A2N5N7H8"/>
<dbReference type="EMBL" id="NFEZ01000004">
    <property type="protein sequence ID" value="PLT46288.1"/>
    <property type="molecule type" value="Genomic_DNA"/>
</dbReference>
<accession>A0A2N5N7H8</accession>
<evidence type="ECO:0000256" key="1">
    <source>
        <dbReference type="SAM" id="MobiDB-lite"/>
    </source>
</evidence>
<gene>
    <name evidence="3" type="ORF">B8V81_4719</name>
</gene>
<dbReference type="Proteomes" id="UP000234789">
    <property type="component" value="Unassembled WGS sequence"/>
</dbReference>
<evidence type="ECO:0000313" key="3">
    <source>
        <dbReference type="EMBL" id="PLT46288.1"/>
    </source>
</evidence>
<keyword evidence="4" id="KW-1185">Reference proteome</keyword>
<feature type="region of interest" description="Disordered" evidence="1">
    <location>
        <begin position="1"/>
        <end position="29"/>
    </location>
</feature>
<keyword evidence="2" id="KW-0812">Transmembrane</keyword>
<keyword evidence="2" id="KW-0472">Membrane</keyword>
<name>A0A2N5N7H8_9BACL</name>
<proteinExistence type="predicted"/>
<comment type="caution">
    <text evidence="3">The sequence shown here is derived from an EMBL/GenBank/DDBJ whole genome shotgun (WGS) entry which is preliminary data.</text>
</comment>
<feature type="transmembrane region" description="Helical" evidence="2">
    <location>
        <begin position="37"/>
        <end position="57"/>
    </location>
</feature>
<protein>
    <submittedName>
        <fullName evidence="3">Uncharacterized protein</fullName>
    </submittedName>
</protein>